<reference evidence="4 5" key="1">
    <citation type="submission" date="2018-08" db="EMBL/GenBank/DDBJ databases">
        <title>Lysobacter sp. zong2l5, whole genome shotgun sequence.</title>
        <authorList>
            <person name="Zhang X."/>
            <person name="Feng G."/>
            <person name="Zhu H."/>
        </authorList>
    </citation>
    <scope>NUCLEOTIDE SEQUENCE [LARGE SCALE GENOMIC DNA]</scope>
    <source>
        <strain evidence="5">zong2l5</strain>
    </source>
</reference>
<comment type="caution">
    <text evidence="4">The sequence shown here is derived from an EMBL/GenBank/DDBJ whole genome shotgun (WGS) entry which is preliminary data.</text>
</comment>
<keyword evidence="1" id="KW-1133">Transmembrane helix</keyword>
<name>A0A371JY96_9GAMM</name>
<feature type="transmembrane region" description="Helical" evidence="1">
    <location>
        <begin position="327"/>
        <end position="348"/>
    </location>
</feature>
<dbReference type="OrthoDB" id="6013067at2"/>
<evidence type="ECO:0000256" key="1">
    <source>
        <dbReference type="SAM" id="Phobius"/>
    </source>
</evidence>
<sequence length="393" mass="43599">MRVIGKFLRIAACLLWLVAFAASAQTLTIERVQGAARAQPGQLRSQPALQRWSGTADELRLALPRDPGGYWLRLSVDHDLAANQRRVITLTGSRVYGGAIYFAPGARRGLRVGDDAQEDARLLRRGWALKLPQGWPRAEPAYLYLQPRMSMTLTAQVLGATDLQRQLDGDRRFALVAYAMMLLMTLTAAAFWLASRDSVYLYYAAYLVSISLYLLQMTGWLLLPAERWGQVQLRDVGAWVAATLSTIFQLCFTVRFLQLPRLAPRAATALRALVWANAVWLAVLLLATRQVYQYWYVGGNGLLLLTIPVVIYAAIAAWRRGAEYAGYYLLGWTPLMVFAGLLAAKTLGVGSASWAERGLVLAVVLESGVLMLALTQRAAERHRQTQWAQPSSS</sequence>
<feature type="transmembrane region" description="Helical" evidence="1">
    <location>
        <begin position="173"/>
        <end position="193"/>
    </location>
</feature>
<feature type="signal peptide" evidence="2">
    <location>
        <begin position="1"/>
        <end position="24"/>
    </location>
</feature>
<dbReference type="Proteomes" id="UP000264492">
    <property type="component" value="Unassembled WGS sequence"/>
</dbReference>
<keyword evidence="1" id="KW-0472">Membrane</keyword>
<dbReference type="Pfam" id="PF07695">
    <property type="entry name" value="7TMR-DISM_7TM"/>
    <property type="match status" value="1"/>
</dbReference>
<evidence type="ECO:0000256" key="2">
    <source>
        <dbReference type="SAM" id="SignalP"/>
    </source>
</evidence>
<gene>
    <name evidence="4" type="ORF">DX914_16815</name>
</gene>
<dbReference type="EMBL" id="QTSU01000003">
    <property type="protein sequence ID" value="RDZ26643.1"/>
    <property type="molecule type" value="Genomic_DNA"/>
</dbReference>
<keyword evidence="1" id="KW-0812">Transmembrane</keyword>
<organism evidence="4 5">
    <name type="scientific">Lysobacter silvisoli</name>
    <dbReference type="NCBI Taxonomy" id="2293254"/>
    <lineage>
        <taxon>Bacteria</taxon>
        <taxon>Pseudomonadati</taxon>
        <taxon>Pseudomonadota</taxon>
        <taxon>Gammaproteobacteria</taxon>
        <taxon>Lysobacterales</taxon>
        <taxon>Lysobacteraceae</taxon>
        <taxon>Lysobacter</taxon>
    </lineage>
</organism>
<feature type="transmembrane region" description="Helical" evidence="1">
    <location>
        <begin position="294"/>
        <end position="315"/>
    </location>
</feature>
<evidence type="ECO:0000313" key="5">
    <source>
        <dbReference type="Proteomes" id="UP000264492"/>
    </source>
</evidence>
<feature type="domain" description="7TM-DISM receptor extracellular" evidence="3">
    <location>
        <begin position="175"/>
        <end position="377"/>
    </location>
</feature>
<feature type="transmembrane region" description="Helical" evidence="1">
    <location>
        <begin position="269"/>
        <end position="288"/>
    </location>
</feature>
<evidence type="ECO:0000313" key="4">
    <source>
        <dbReference type="EMBL" id="RDZ26643.1"/>
    </source>
</evidence>
<feature type="transmembrane region" description="Helical" evidence="1">
    <location>
        <begin position="200"/>
        <end position="224"/>
    </location>
</feature>
<keyword evidence="5" id="KW-1185">Reference proteome</keyword>
<dbReference type="AlphaFoldDB" id="A0A371JY96"/>
<feature type="transmembrane region" description="Helical" evidence="1">
    <location>
        <begin position="236"/>
        <end position="257"/>
    </location>
</feature>
<evidence type="ECO:0000259" key="3">
    <source>
        <dbReference type="Pfam" id="PF07695"/>
    </source>
</evidence>
<dbReference type="InterPro" id="IPR011623">
    <property type="entry name" value="7TMR_DISM_rcpt_extracell_dom1"/>
</dbReference>
<proteinExistence type="predicted"/>
<feature type="transmembrane region" description="Helical" evidence="1">
    <location>
        <begin position="354"/>
        <end position="374"/>
    </location>
</feature>
<dbReference type="RefSeq" id="WP_115860872.1">
    <property type="nucleotide sequence ID" value="NZ_QTSU01000003.1"/>
</dbReference>
<feature type="chain" id="PRO_5016894402" evidence="2">
    <location>
        <begin position="25"/>
        <end position="393"/>
    </location>
</feature>
<keyword evidence="2" id="KW-0732">Signal</keyword>
<accession>A0A371JY96</accession>
<protein>
    <submittedName>
        <fullName evidence="4">Membrane protein</fullName>
    </submittedName>
</protein>